<dbReference type="EMBL" id="BAAAON010000001">
    <property type="protein sequence ID" value="GAA2172508.1"/>
    <property type="molecule type" value="Genomic_DNA"/>
</dbReference>
<dbReference type="Gene3D" id="1.10.357.10">
    <property type="entry name" value="Tetracycline Repressor, domain 2"/>
    <property type="match status" value="1"/>
</dbReference>
<keyword evidence="2 4" id="KW-0238">DNA-binding</keyword>
<dbReference type="Proteomes" id="UP001500974">
    <property type="component" value="Unassembled WGS sequence"/>
</dbReference>
<protein>
    <submittedName>
        <fullName evidence="6">TetR/AcrR family transcriptional regulator</fullName>
    </submittedName>
</protein>
<evidence type="ECO:0000313" key="6">
    <source>
        <dbReference type="EMBL" id="GAA2172508.1"/>
    </source>
</evidence>
<evidence type="ECO:0000259" key="5">
    <source>
        <dbReference type="PROSITE" id="PS50977"/>
    </source>
</evidence>
<dbReference type="InterPro" id="IPR009057">
    <property type="entry name" value="Homeodomain-like_sf"/>
</dbReference>
<gene>
    <name evidence="6" type="ORF">GCM10009784_03220</name>
</gene>
<organism evidence="6 7">
    <name type="scientific">Arthrobacter parietis</name>
    <dbReference type="NCBI Taxonomy" id="271434"/>
    <lineage>
        <taxon>Bacteria</taxon>
        <taxon>Bacillati</taxon>
        <taxon>Actinomycetota</taxon>
        <taxon>Actinomycetes</taxon>
        <taxon>Micrococcales</taxon>
        <taxon>Micrococcaceae</taxon>
        <taxon>Arthrobacter</taxon>
    </lineage>
</organism>
<evidence type="ECO:0000256" key="2">
    <source>
        <dbReference type="ARBA" id="ARBA00023125"/>
    </source>
</evidence>
<evidence type="ECO:0000313" key="7">
    <source>
        <dbReference type="Proteomes" id="UP001500974"/>
    </source>
</evidence>
<feature type="DNA-binding region" description="H-T-H motif" evidence="4">
    <location>
        <begin position="39"/>
        <end position="58"/>
    </location>
</feature>
<dbReference type="InterPro" id="IPR001647">
    <property type="entry name" value="HTH_TetR"/>
</dbReference>
<comment type="caution">
    <text evidence="6">The sequence shown here is derived from an EMBL/GenBank/DDBJ whole genome shotgun (WGS) entry which is preliminary data.</text>
</comment>
<evidence type="ECO:0000256" key="3">
    <source>
        <dbReference type="ARBA" id="ARBA00023163"/>
    </source>
</evidence>
<name>A0ABN3AMN8_9MICC</name>
<keyword evidence="7" id="KW-1185">Reference proteome</keyword>
<keyword evidence="3" id="KW-0804">Transcription</keyword>
<evidence type="ECO:0000256" key="1">
    <source>
        <dbReference type="ARBA" id="ARBA00023015"/>
    </source>
</evidence>
<feature type="domain" description="HTH tetR-type" evidence="5">
    <location>
        <begin position="16"/>
        <end position="76"/>
    </location>
</feature>
<dbReference type="InterPro" id="IPR050109">
    <property type="entry name" value="HTH-type_TetR-like_transc_reg"/>
</dbReference>
<proteinExistence type="predicted"/>
<dbReference type="SUPFAM" id="SSF46689">
    <property type="entry name" value="Homeodomain-like"/>
    <property type="match status" value="1"/>
</dbReference>
<dbReference type="PANTHER" id="PTHR30055">
    <property type="entry name" value="HTH-TYPE TRANSCRIPTIONAL REGULATOR RUTR"/>
    <property type="match status" value="1"/>
</dbReference>
<accession>A0ABN3AMN8</accession>
<dbReference type="PROSITE" id="PS50977">
    <property type="entry name" value="HTH_TETR_2"/>
    <property type="match status" value="1"/>
</dbReference>
<evidence type="ECO:0000256" key="4">
    <source>
        <dbReference type="PROSITE-ProRule" id="PRU00335"/>
    </source>
</evidence>
<dbReference type="PANTHER" id="PTHR30055:SF234">
    <property type="entry name" value="HTH-TYPE TRANSCRIPTIONAL REGULATOR BETI"/>
    <property type="match status" value="1"/>
</dbReference>
<reference evidence="6 7" key="1">
    <citation type="journal article" date="2019" name="Int. J. Syst. Evol. Microbiol.">
        <title>The Global Catalogue of Microorganisms (GCM) 10K type strain sequencing project: providing services to taxonomists for standard genome sequencing and annotation.</title>
        <authorList>
            <consortium name="The Broad Institute Genomics Platform"/>
            <consortium name="The Broad Institute Genome Sequencing Center for Infectious Disease"/>
            <person name="Wu L."/>
            <person name="Ma J."/>
        </authorList>
    </citation>
    <scope>NUCLEOTIDE SEQUENCE [LARGE SCALE GENOMIC DNA]</scope>
    <source>
        <strain evidence="6 7">JCM 14917</strain>
    </source>
</reference>
<keyword evidence="1" id="KW-0805">Transcription regulation</keyword>
<sequence>MLHALYYSAMARPPKPERKNELLEQIVDHLLDKTFASLSFRTLADGLGISSYVLVYHFGNREELINEIVRHIEARHDALKPENPEGFAREDFRRWILDSWNWLLIERNRQLQRLEFEAALQDAVSLNPRGSAMRKFAYWHSFSADWLVNQGMQRAEADSSARLFTTSLYGLQYDYVLNQDRDSVEQALHLLMDRFFTGLDQALSQANR</sequence>